<dbReference type="InterPro" id="IPR033889">
    <property type="entry name" value="LanC"/>
</dbReference>
<dbReference type="GO" id="GO:0031179">
    <property type="term" value="P:peptide modification"/>
    <property type="evidence" value="ECO:0007669"/>
    <property type="project" value="InterPro"/>
</dbReference>
<dbReference type="CDD" id="cd04793">
    <property type="entry name" value="LanC"/>
    <property type="match status" value="1"/>
</dbReference>
<feature type="binding site" evidence="1">
    <location>
        <position position="321"/>
    </location>
    <ligand>
        <name>Zn(2+)</name>
        <dbReference type="ChEBI" id="CHEBI:29105"/>
    </ligand>
</feature>
<feature type="binding site" evidence="1">
    <location>
        <position position="272"/>
    </location>
    <ligand>
        <name>Zn(2+)</name>
        <dbReference type="ChEBI" id="CHEBI:29105"/>
    </ligand>
</feature>
<dbReference type="SMART" id="SM01260">
    <property type="entry name" value="LANC_like"/>
    <property type="match status" value="1"/>
</dbReference>
<keyword evidence="1" id="KW-0862">Zinc</keyword>
<dbReference type="PRINTS" id="PR01950">
    <property type="entry name" value="LANCSUPER"/>
</dbReference>
<comment type="caution">
    <text evidence="2">The sequence shown here is derived from an EMBL/GenBank/DDBJ whole genome shotgun (WGS) entry which is preliminary data.</text>
</comment>
<dbReference type="PRINTS" id="PR01955">
    <property type="entry name" value="LANCFRANKIA"/>
</dbReference>
<dbReference type="GO" id="GO:0046872">
    <property type="term" value="F:metal ion binding"/>
    <property type="evidence" value="ECO:0007669"/>
    <property type="project" value="UniProtKB-KW"/>
</dbReference>
<keyword evidence="1" id="KW-0479">Metal-binding</keyword>
<reference evidence="2" key="1">
    <citation type="submission" date="2020-01" db="EMBL/GenBank/DDBJ databases">
        <title>Insect and environment-associated Actinomycetes.</title>
        <authorList>
            <person name="Currrie C."/>
            <person name="Chevrette M."/>
            <person name="Carlson C."/>
            <person name="Stubbendieck R."/>
            <person name="Wendt-Pienkowski E."/>
        </authorList>
    </citation>
    <scope>NUCLEOTIDE SEQUENCE</scope>
    <source>
        <strain evidence="2">SID14436</strain>
    </source>
</reference>
<protein>
    <submittedName>
        <fullName evidence="2">Lanthionine synthetase C family protein</fullName>
    </submittedName>
</protein>
<feature type="binding site" evidence="1">
    <location>
        <position position="322"/>
    </location>
    <ligand>
        <name>Zn(2+)</name>
        <dbReference type="ChEBI" id="CHEBI:29105"/>
    </ligand>
</feature>
<dbReference type="SUPFAM" id="SSF158745">
    <property type="entry name" value="LanC-like"/>
    <property type="match status" value="1"/>
</dbReference>
<evidence type="ECO:0000313" key="2">
    <source>
        <dbReference type="EMBL" id="NEA87578.1"/>
    </source>
</evidence>
<name>A0A6G3QVQ1_9ACTN</name>
<organism evidence="2">
    <name type="scientific">Streptomyces sp. SID14436</name>
    <dbReference type="NCBI Taxonomy" id="2706070"/>
    <lineage>
        <taxon>Bacteria</taxon>
        <taxon>Bacillati</taxon>
        <taxon>Actinomycetota</taxon>
        <taxon>Actinomycetes</taxon>
        <taxon>Kitasatosporales</taxon>
        <taxon>Streptomycetaceae</taxon>
        <taxon>Streptomyces</taxon>
    </lineage>
</organism>
<proteinExistence type="predicted"/>
<dbReference type="InterPro" id="IPR007822">
    <property type="entry name" value="LANC-like"/>
</dbReference>
<evidence type="ECO:0000256" key="1">
    <source>
        <dbReference type="PIRSR" id="PIRSR607822-1"/>
    </source>
</evidence>
<gene>
    <name evidence="2" type="ORF">G3I53_16425</name>
</gene>
<dbReference type="EMBL" id="JAAGMD010000478">
    <property type="protein sequence ID" value="NEA87578.1"/>
    <property type="molecule type" value="Genomic_DNA"/>
</dbReference>
<accession>A0A6G3QVQ1</accession>
<dbReference type="Gene3D" id="1.50.10.20">
    <property type="match status" value="1"/>
</dbReference>
<dbReference type="AlphaFoldDB" id="A0A6G3QVQ1"/>
<sequence length="401" mass="43231">MGRLAGGEPLMNYDAPPTPTGPGWGQSLYSGAAGVALLHAVRAHTGEDDRDALRPWAAAMLKGPIQAAAEACGLYEGAPAVAYVLSSTHTNTATRALATLHTHLADVTRQRLKRAHARIDRGALPTLGEYDLISGLTGLGVYHLHRGHKTELQKVLVYLARLTEPITIEAQRLPGWWTGDSPDLRPTPRWPGGHGNFGLAHGITGPLALLATALRHGHTVPGQTQAITRICDWLDRWRNGTDSRAWWPDLITRAEHRRGELQRPGPRRPSWCYGTPGIARAQQLAGLALGDRDRQRQAEQALAGCLADDQQLAQLTDASLCHGWAGLIQTVSRAAADALNDELASHLSRLNVRLNKHLDHHGLPDGAGLMDGTAGIHLVRLTDAVNTAITAPWDRCLLLTG</sequence>
<dbReference type="Pfam" id="PF05147">
    <property type="entry name" value="LANC_like"/>
    <property type="match status" value="1"/>
</dbReference>